<organism evidence="1 2">
    <name type="scientific">Thermoactinomyces daqus</name>
    <dbReference type="NCBI Taxonomy" id="1329516"/>
    <lineage>
        <taxon>Bacteria</taxon>
        <taxon>Bacillati</taxon>
        <taxon>Bacillota</taxon>
        <taxon>Bacilli</taxon>
        <taxon>Bacillales</taxon>
        <taxon>Thermoactinomycetaceae</taxon>
        <taxon>Thermoactinomyces</taxon>
    </lineage>
</organism>
<comment type="caution">
    <text evidence="1">The sequence shown here is derived from an EMBL/GenBank/DDBJ whole genome shotgun (WGS) entry which is preliminary data.</text>
</comment>
<evidence type="ECO:0000313" key="2">
    <source>
        <dbReference type="Proteomes" id="UP000530514"/>
    </source>
</evidence>
<gene>
    <name evidence="1" type="ORF">H1164_14730</name>
</gene>
<name>A0A7W2AIU9_9BACL</name>
<dbReference type="AlphaFoldDB" id="A0A7W2AIU9"/>
<evidence type="ECO:0000313" key="1">
    <source>
        <dbReference type="EMBL" id="MBA4544126.1"/>
    </source>
</evidence>
<keyword evidence="2" id="KW-1185">Reference proteome</keyword>
<protein>
    <submittedName>
        <fullName evidence="1">Uncharacterized protein</fullName>
    </submittedName>
</protein>
<dbReference type="EMBL" id="JACEIP010000029">
    <property type="protein sequence ID" value="MBA4544126.1"/>
    <property type="molecule type" value="Genomic_DNA"/>
</dbReference>
<dbReference type="RefSeq" id="WP_033101985.1">
    <property type="nucleotide sequence ID" value="NZ_JACEIP010000029.1"/>
</dbReference>
<dbReference type="Proteomes" id="UP000530514">
    <property type="component" value="Unassembled WGS sequence"/>
</dbReference>
<accession>A0A7W2AIU9</accession>
<sequence>MEKRKRRIREKAKQIHDQLKKKANLEEIYHTKSYCEQCENQVWPWEIHVVEQPDGTEMWACQACVREHNFPLSEKEHALEFEARRMAAKWLFLRA</sequence>
<proteinExistence type="predicted"/>
<dbReference type="OrthoDB" id="9984891at2"/>
<reference evidence="1 2" key="1">
    <citation type="submission" date="2020-07" db="EMBL/GenBank/DDBJ databases">
        <authorList>
            <person name="Feng H."/>
        </authorList>
    </citation>
    <scope>NUCLEOTIDE SEQUENCE [LARGE SCALE GENOMIC DNA]</scope>
    <source>
        <strain evidence="2">s-11</strain>
    </source>
</reference>